<comment type="caution">
    <text evidence="1">The sequence shown here is derived from an EMBL/GenBank/DDBJ whole genome shotgun (WGS) entry which is preliminary data.</text>
</comment>
<protein>
    <submittedName>
        <fullName evidence="1">Uncharacterized protein</fullName>
    </submittedName>
</protein>
<evidence type="ECO:0000313" key="1">
    <source>
        <dbReference type="EMBL" id="KAF9649176.1"/>
    </source>
</evidence>
<gene>
    <name evidence="1" type="ORF">BDM02DRAFT_1941948</name>
</gene>
<evidence type="ECO:0000313" key="2">
    <source>
        <dbReference type="Proteomes" id="UP000886501"/>
    </source>
</evidence>
<reference evidence="1" key="2">
    <citation type="journal article" date="2020" name="Nat. Commun.">
        <title>Large-scale genome sequencing of mycorrhizal fungi provides insights into the early evolution of symbiotic traits.</title>
        <authorList>
            <person name="Miyauchi S."/>
            <person name="Kiss E."/>
            <person name="Kuo A."/>
            <person name="Drula E."/>
            <person name="Kohler A."/>
            <person name="Sanchez-Garcia M."/>
            <person name="Morin E."/>
            <person name="Andreopoulos B."/>
            <person name="Barry K.W."/>
            <person name="Bonito G."/>
            <person name="Buee M."/>
            <person name="Carver A."/>
            <person name="Chen C."/>
            <person name="Cichocki N."/>
            <person name="Clum A."/>
            <person name="Culley D."/>
            <person name="Crous P.W."/>
            <person name="Fauchery L."/>
            <person name="Girlanda M."/>
            <person name="Hayes R.D."/>
            <person name="Keri Z."/>
            <person name="LaButti K."/>
            <person name="Lipzen A."/>
            <person name="Lombard V."/>
            <person name="Magnuson J."/>
            <person name="Maillard F."/>
            <person name="Murat C."/>
            <person name="Nolan M."/>
            <person name="Ohm R.A."/>
            <person name="Pangilinan J."/>
            <person name="Pereira M.F."/>
            <person name="Perotto S."/>
            <person name="Peter M."/>
            <person name="Pfister S."/>
            <person name="Riley R."/>
            <person name="Sitrit Y."/>
            <person name="Stielow J.B."/>
            <person name="Szollosi G."/>
            <person name="Zifcakova L."/>
            <person name="Stursova M."/>
            <person name="Spatafora J.W."/>
            <person name="Tedersoo L."/>
            <person name="Vaario L.M."/>
            <person name="Yamada A."/>
            <person name="Yan M."/>
            <person name="Wang P."/>
            <person name="Xu J."/>
            <person name="Bruns T."/>
            <person name="Baldrian P."/>
            <person name="Vilgalys R."/>
            <person name="Dunand C."/>
            <person name="Henrissat B."/>
            <person name="Grigoriev I.V."/>
            <person name="Hibbett D."/>
            <person name="Nagy L.G."/>
            <person name="Martin F.M."/>
        </authorList>
    </citation>
    <scope>NUCLEOTIDE SEQUENCE</scope>
    <source>
        <strain evidence="1">P2</strain>
    </source>
</reference>
<organism evidence="1 2">
    <name type="scientific">Thelephora ganbajun</name>
    <name type="common">Ganba fungus</name>
    <dbReference type="NCBI Taxonomy" id="370292"/>
    <lineage>
        <taxon>Eukaryota</taxon>
        <taxon>Fungi</taxon>
        <taxon>Dikarya</taxon>
        <taxon>Basidiomycota</taxon>
        <taxon>Agaricomycotina</taxon>
        <taxon>Agaricomycetes</taxon>
        <taxon>Thelephorales</taxon>
        <taxon>Thelephoraceae</taxon>
        <taxon>Thelephora</taxon>
    </lineage>
</organism>
<accession>A0ACB6ZHN1</accession>
<keyword evidence="2" id="KW-1185">Reference proteome</keyword>
<dbReference type="EMBL" id="MU118001">
    <property type="protein sequence ID" value="KAF9649176.1"/>
    <property type="molecule type" value="Genomic_DNA"/>
</dbReference>
<dbReference type="Proteomes" id="UP000886501">
    <property type="component" value="Unassembled WGS sequence"/>
</dbReference>
<proteinExistence type="predicted"/>
<reference evidence="1" key="1">
    <citation type="submission" date="2019-10" db="EMBL/GenBank/DDBJ databases">
        <authorList>
            <consortium name="DOE Joint Genome Institute"/>
            <person name="Kuo A."/>
            <person name="Miyauchi S."/>
            <person name="Kiss E."/>
            <person name="Drula E."/>
            <person name="Kohler A."/>
            <person name="Sanchez-Garcia M."/>
            <person name="Andreopoulos B."/>
            <person name="Barry K.W."/>
            <person name="Bonito G."/>
            <person name="Buee M."/>
            <person name="Carver A."/>
            <person name="Chen C."/>
            <person name="Cichocki N."/>
            <person name="Clum A."/>
            <person name="Culley D."/>
            <person name="Crous P.W."/>
            <person name="Fauchery L."/>
            <person name="Girlanda M."/>
            <person name="Hayes R."/>
            <person name="Keri Z."/>
            <person name="Labutti K."/>
            <person name="Lipzen A."/>
            <person name="Lombard V."/>
            <person name="Magnuson J."/>
            <person name="Maillard F."/>
            <person name="Morin E."/>
            <person name="Murat C."/>
            <person name="Nolan M."/>
            <person name="Ohm R."/>
            <person name="Pangilinan J."/>
            <person name="Pereira M."/>
            <person name="Perotto S."/>
            <person name="Peter M."/>
            <person name="Riley R."/>
            <person name="Sitrit Y."/>
            <person name="Stielow B."/>
            <person name="Szollosi G."/>
            <person name="Zifcakova L."/>
            <person name="Stursova M."/>
            <person name="Spatafora J.W."/>
            <person name="Tedersoo L."/>
            <person name="Vaario L.-M."/>
            <person name="Yamada A."/>
            <person name="Yan M."/>
            <person name="Wang P."/>
            <person name="Xu J."/>
            <person name="Bruns T."/>
            <person name="Baldrian P."/>
            <person name="Vilgalys R."/>
            <person name="Henrissat B."/>
            <person name="Grigoriev I.V."/>
            <person name="Hibbett D."/>
            <person name="Nagy L.G."/>
            <person name="Martin F.M."/>
        </authorList>
    </citation>
    <scope>NUCLEOTIDE SEQUENCE</scope>
    <source>
        <strain evidence="1">P2</strain>
    </source>
</reference>
<name>A0ACB6ZHN1_THEGA</name>
<sequence>MEAQPVAPLPRGKACLPCRQRRVKCDGIQPSCGRCIDKKRQCKYREQSIRDEPLEREAAALEERIRENERLRHMGMNTLGFDPSLLPQQWWQADEPPTFFARLLVTGFLSSAPILGFFLDPERFMQSFDTRECFGHSSRPSPALLSAIYVWGITLSKSPYLAAYESVFLSRALHHAATAPTSTHPNKAKHALQAELLLGNYYFYRGLVPEGRAHCNVAIRIALVYRVHTLAGVIQTSRNFDAIEQREWVNAFWMAYCMDLCWTVATSLPSVCPDLCFGDDRVNIPWPIDGTQFKKAIHIQDTGKSQSPLTCLFENPVTTFYGDEEVSFITMECKAAILLHRAHKLAMEMAANPSRATDKHTKLCRIIDDFRGTISPVVPGGKANRRLVIVHTLAVLATLRLDISPNWTKKSIEAAFYVISILDNIYPEELKPVNPMIGFLWSGVGQVLIDESSRLATASGSSLPSDENEDKIEEAINQLCYFMEECGRDCPYIAIQHKRLEARRRGIFSGSERPRPVEEAD</sequence>